<accession>A0A2G5DCW5</accession>
<dbReference type="PANTHER" id="PTHR11461">
    <property type="entry name" value="SERINE PROTEASE INHIBITOR, SERPIN"/>
    <property type="match status" value="1"/>
</dbReference>
<dbReference type="SMART" id="SM00093">
    <property type="entry name" value="SERPIN"/>
    <property type="match status" value="1"/>
</dbReference>
<dbReference type="GO" id="GO:0004867">
    <property type="term" value="F:serine-type endopeptidase inhibitor activity"/>
    <property type="evidence" value="ECO:0007669"/>
    <property type="project" value="InterPro"/>
</dbReference>
<dbReference type="InParanoid" id="A0A2G5DCW5"/>
<dbReference type="InterPro" id="IPR036186">
    <property type="entry name" value="Serpin_sf"/>
</dbReference>
<evidence type="ECO:0000256" key="1">
    <source>
        <dbReference type="ARBA" id="ARBA00009500"/>
    </source>
</evidence>
<dbReference type="Proteomes" id="UP000230069">
    <property type="component" value="Unassembled WGS sequence"/>
</dbReference>
<dbReference type="Gene3D" id="3.30.497.10">
    <property type="entry name" value="Antithrombin, subunit I, domain 2"/>
    <property type="match status" value="2"/>
</dbReference>
<proteinExistence type="inferred from homology"/>
<dbReference type="InterPro" id="IPR000215">
    <property type="entry name" value="Serpin_fam"/>
</dbReference>
<dbReference type="SUPFAM" id="SSF56574">
    <property type="entry name" value="Serpins"/>
    <property type="match status" value="1"/>
</dbReference>
<dbReference type="PROSITE" id="PS00284">
    <property type="entry name" value="SERPIN"/>
    <property type="match status" value="1"/>
</dbReference>
<dbReference type="EMBL" id="KZ305039">
    <property type="protein sequence ID" value="PIA41369.1"/>
    <property type="molecule type" value="Genomic_DNA"/>
</dbReference>
<dbReference type="AlphaFoldDB" id="A0A2G5DCW5"/>
<dbReference type="InterPro" id="IPR023796">
    <property type="entry name" value="Serpin_dom"/>
</dbReference>
<dbReference type="Gene3D" id="2.30.39.10">
    <property type="entry name" value="Alpha-1-antitrypsin, domain 1"/>
    <property type="match status" value="1"/>
</dbReference>
<evidence type="ECO:0000256" key="2">
    <source>
        <dbReference type="RuleBase" id="RU000411"/>
    </source>
</evidence>
<dbReference type="InterPro" id="IPR042178">
    <property type="entry name" value="Serpin_sf_1"/>
</dbReference>
<comment type="similarity">
    <text evidence="1 2">Belongs to the serpin family.</text>
</comment>
<dbReference type="OrthoDB" id="1063785at2759"/>
<dbReference type="STRING" id="218851.A0A2G5DCW5"/>
<dbReference type="Pfam" id="PF00079">
    <property type="entry name" value="Serpin"/>
    <property type="match status" value="1"/>
</dbReference>
<dbReference type="InterPro" id="IPR042185">
    <property type="entry name" value="Serpin_sf_2"/>
</dbReference>
<organism evidence="4 5">
    <name type="scientific">Aquilegia coerulea</name>
    <name type="common">Rocky mountain columbine</name>
    <dbReference type="NCBI Taxonomy" id="218851"/>
    <lineage>
        <taxon>Eukaryota</taxon>
        <taxon>Viridiplantae</taxon>
        <taxon>Streptophyta</taxon>
        <taxon>Embryophyta</taxon>
        <taxon>Tracheophyta</taxon>
        <taxon>Spermatophyta</taxon>
        <taxon>Magnoliopsida</taxon>
        <taxon>Ranunculales</taxon>
        <taxon>Ranunculaceae</taxon>
        <taxon>Thalictroideae</taxon>
        <taxon>Aquilegia</taxon>
    </lineage>
</organism>
<protein>
    <recommendedName>
        <fullName evidence="3">Serpin domain-containing protein</fullName>
    </recommendedName>
</protein>
<feature type="domain" description="Serpin" evidence="3">
    <location>
        <begin position="15"/>
        <end position="365"/>
    </location>
</feature>
<reference evidence="4 5" key="1">
    <citation type="submission" date="2017-09" db="EMBL/GenBank/DDBJ databases">
        <title>WGS assembly of Aquilegia coerulea Goldsmith.</title>
        <authorList>
            <person name="Hodges S."/>
            <person name="Kramer E."/>
            <person name="Nordborg M."/>
            <person name="Tomkins J."/>
            <person name="Borevitz J."/>
            <person name="Derieg N."/>
            <person name="Yan J."/>
            <person name="Mihaltcheva S."/>
            <person name="Hayes R.D."/>
            <person name="Rokhsar D."/>
        </authorList>
    </citation>
    <scope>NUCLEOTIDE SEQUENCE [LARGE SCALE GENOMIC DNA]</scope>
    <source>
        <strain evidence="5">cv. Goldsmith</strain>
    </source>
</reference>
<keyword evidence="5" id="KW-1185">Reference proteome</keyword>
<sequence length="368" mass="41048">MIFQNLEPPTKVHPFNVSKCLRTSHLAKNPKTRILCSLKRSIQLALSLLANGAKGSTLDEFLKFLEVEDRNHLNSVASDFVNKLSGSSTEGGPALSLVSGVWVDNSLPLNPTFVTVAESVYRGKAEVVDFQNKVKAEEVLDKVNKWEDSSNRIVLANALYFKGKWAREFVKSSTKNLTNHKNQFVRTFDCFKVLMLPYKKSVDENAASLSMYIILPEEIDGLLPLTEMVCSDPLFFKKYVHDPYPKRVTMGRFWVPKFKIEHGFEAKKILQDAGLKLPFSAQAEYDDLLLNPGESLTVSKVVHKSYIKVDEEGTEAAAVTCISAVFACASVPPPPVNFVADHPFMFVARDDTSGMVLFMGHVVNPLLE</sequence>
<evidence type="ECO:0000313" key="5">
    <source>
        <dbReference type="Proteomes" id="UP000230069"/>
    </source>
</evidence>
<gene>
    <name evidence="4" type="ORF">AQUCO_02200055v1</name>
</gene>
<evidence type="ECO:0000313" key="4">
    <source>
        <dbReference type="EMBL" id="PIA41369.1"/>
    </source>
</evidence>
<dbReference type="GO" id="GO:0005615">
    <property type="term" value="C:extracellular space"/>
    <property type="evidence" value="ECO:0007669"/>
    <property type="project" value="InterPro"/>
</dbReference>
<evidence type="ECO:0000259" key="3">
    <source>
        <dbReference type="SMART" id="SM00093"/>
    </source>
</evidence>
<dbReference type="PANTHER" id="PTHR11461:SF211">
    <property type="entry name" value="GH10112P-RELATED"/>
    <property type="match status" value="1"/>
</dbReference>
<name>A0A2G5DCW5_AQUCA</name>
<dbReference type="InterPro" id="IPR023795">
    <property type="entry name" value="Serpin_CS"/>
</dbReference>